<evidence type="ECO:0000313" key="3">
    <source>
        <dbReference type="EMBL" id="CCQ36217.1"/>
    </source>
</evidence>
<accession>M1Y139</accession>
<dbReference type="KEGG" id="nmo:Nmlp_2021"/>
<dbReference type="Proteomes" id="UP000011867">
    <property type="component" value="Chromosome"/>
</dbReference>
<name>M1Y139_NATM8</name>
<evidence type="ECO:0000313" key="4">
    <source>
        <dbReference type="Proteomes" id="UP000011867"/>
    </source>
</evidence>
<dbReference type="KEGG" id="nmo:Nmlp_2033"/>
<keyword evidence="1" id="KW-0812">Transmembrane</keyword>
<gene>
    <name evidence="2" type="ordered locus">Nmlp_2021</name>
    <name evidence="3" type="ordered locus">Nmlp_2033</name>
</gene>
<keyword evidence="1" id="KW-1133">Transmembrane helix</keyword>
<dbReference type="eggNOG" id="arCOG07497">
    <property type="taxonomic scope" value="Archaea"/>
</dbReference>
<keyword evidence="4" id="KW-1185">Reference proteome</keyword>
<dbReference type="EMBL" id="HF582854">
    <property type="protein sequence ID" value="CCQ36205.1"/>
    <property type="molecule type" value="Genomic_DNA"/>
</dbReference>
<dbReference type="RefSeq" id="WP_015409022.1">
    <property type="nucleotide sequence ID" value="NC_020388.1"/>
</dbReference>
<dbReference type="OrthoDB" id="242103at2157"/>
<sequence length="74" mass="7553">MNPSTPTNERGPPARSPSVPEPLRAGAFWSAVLLPFCSLALLASGLGTTAEYLLFGSLVAANVAALIAGHGYGR</sequence>
<dbReference type="GeneID" id="30926329"/>
<dbReference type="InterPro" id="IPR058341">
    <property type="entry name" value="DUF8028"/>
</dbReference>
<evidence type="ECO:0000313" key="2">
    <source>
        <dbReference type="EMBL" id="CCQ36205.1"/>
    </source>
</evidence>
<keyword evidence="1" id="KW-0472">Membrane</keyword>
<organism evidence="2 4">
    <name type="scientific">Natronomonas moolapensis (strain DSM 18674 / CECT 7526 / JCM 14361 / 8.8.11)</name>
    <dbReference type="NCBI Taxonomy" id="268739"/>
    <lineage>
        <taxon>Archaea</taxon>
        <taxon>Methanobacteriati</taxon>
        <taxon>Methanobacteriota</taxon>
        <taxon>Stenosarchaea group</taxon>
        <taxon>Halobacteria</taxon>
        <taxon>Halobacteriales</taxon>
        <taxon>Natronomonadaceae</taxon>
        <taxon>Natronomonas</taxon>
    </lineage>
</organism>
<dbReference type="EMBL" id="HF582854">
    <property type="protein sequence ID" value="CCQ36217.1"/>
    <property type="molecule type" value="Genomic_DNA"/>
</dbReference>
<feature type="transmembrane region" description="Helical" evidence="1">
    <location>
        <begin position="52"/>
        <end position="72"/>
    </location>
</feature>
<dbReference type="HOGENOM" id="CLU_170795_0_1_2"/>
<proteinExistence type="predicted"/>
<dbReference type="Pfam" id="PF26071">
    <property type="entry name" value="DUF8028"/>
    <property type="match status" value="1"/>
</dbReference>
<reference evidence="2 4" key="1">
    <citation type="journal article" date="2013" name="Genome Announc.">
        <title>Genome of the haloarchaeon Natronomonas moolapensis, a neutrophilic member of a previously haloalkaliphilic genus.</title>
        <authorList>
            <person name="Dyall-Smith M.L."/>
            <person name="Pfeiffer F."/>
            <person name="Oberwinkler T."/>
            <person name="Klee K."/>
            <person name="Rampp M."/>
            <person name="Palm P."/>
            <person name="Gross K."/>
            <person name="Schuster S.C."/>
            <person name="Oesterhelt D."/>
        </authorList>
    </citation>
    <scope>NUCLEOTIDE SEQUENCE [LARGE SCALE GENOMIC DNA]</scope>
    <source>
        <strain evidence="2">8.8.11</strain>
        <strain evidence="4">DSM 18674 / JCM 14361 / 8.8.11</strain>
    </source>
</reference>
<dbReference type="AlphaFoldDB" id="M1Y139"/>
<feature type="transmembrane region" description="Helical" evidence="1">
    <location>
        <begin position="25"/>
        <end position="46"/>
    </location>
</feature>
<protein>
    <submittedName>
        <fullName evidence="2">Uncharacterized protein</fullName>
    </submittedName>
</protein>
<evidence type="ECO:0000256" key="1">
    <source>
        <dbReference type="SAM" id="Phobius"/>
    </source>
</evidence>